<sequence>MKTTLTALITALAASTLAQQYFVQSPGGNNTIEVYTEGGLAYQVRHNKVMVTTPSPISITIDGKKYGETAVVTNKKERSEDRILKPVVKEKRAEIRDRYNELELTFESGYGVIFRAFDNGVAYRLFTELDGEVLVEAEEIVYNFTGDHPASVPVSDGFFSHYERGYTNLTISALGDIMACLPSMVTLEPNLKIARETEVKVAITEADLDSYPGFYLVKGAEKNQLVSTFPHYPKTTYQPTDRDIKIGERENFIARTTGSRAFPWRLMVITDEDRELINNTLVYQLGPEQAIENTDWIKPGKVAWDWYNMNNIEGVDFKAGINTETYKYYIDFASQYGLEYIILDEGWYDIKTNDLLDPVDAVDVQELIRYGKKKNVGIILWVTWTALEENADTAYEAFAKWGAKGIKVDFMQRDDQPMVDFYSRCAAEAAKHKLLVDFHGSYKPAGLRRAYPNVITREGVRGLENNKWEGMFSNPEYCLEMPFLRMLAGPVDYTPGAMANAQKENYNAVWNRPMSLGTRAHQFAMYVVYESPLQMLADAPSSYLKEPEVMEFLAPVPSVWDETVVLDAKYSDYVVIARRNGDTWYVGAMTDWTPRDLDVDFSFLPKGKYTIDIWQDGANADKRATDYKKVSTKIKAGEKMNIHLAPGGGWAAIIKQK</sequence>
<dbReference type="InterPro" id="IPR017853">
    <property type="entry name" value="GH"/>
</dbReference>
<dbReference type="InterPro" id="IPR029483">
    <property type="entry name" value="GH97_C"/>
</dbReference>
<dbReference type="Pfam" id="PF14509">
    <property type="entry name" value="GH97_C"/>
    <property type="match status" value="1"/>
</dbReference>
<comment type="caution">
    <text evidence="7">The sequence shown here is derived from an EMBL/GenBank/DDBJ whole genome shotgun (WGS) entry which is preliminary data.</text>
</comment>
<dbReference type="Pfam" id="PF10566">
    <property type="entry name" value="Glyco_hydro_97"/>
    <property type="match status" value="1"/>
</dbReference>
<proteinExistence type="predicted"/>
<feature type="domain" description="Glycosyl-hydrolase 97 N-terminal" evidence="5">
    <location>
        <begin position="23"/>
        <end position="286"/>
    </location>
</feature>
<name>A0ABU5MWC8_9BACT</name>
<gene>
    <name evidence="7" type="ORF">P9H32_07715</name>
</gene>
<dbReference type="EMBL" id="JARVCO010000010">
    <property type="protein sequence ID" value="MDZ8118512.1"/>
    <property type="molecule type" value="Genomic_DNA"/>
</dbReference>
<evidence type="ECO:0000313" key="7">
    <source>
        <dbReference type="EMBL" id="MDZ8118512.1"/>
    </source>
</evidence>
<evidence type="ECO:0000256" key="1">
    <source>
        <dbReference type="ARBA" id="ARBA00022801"/>
    </source>
</evidence>
<dbReference type="Gene3D" id="2.60.40.1180">
    <property type="entry name" value="Golgi alpha-mannosidase II"/>
    <property type="match status" value="1"/>
</dbReference>
<evidence type="ECO:0000313" key="8">
    <source>
        <dbReference type="Proteomes" id="UP001290861"/>
    </source>
</evidence>
<keyword evidence="1 7" id="KW-0378">Hydrolase</keyword>
<keyword evidence="2" id="KW-0326">Glycosidase</keyword>
<evidence type="ECO:0000259" key="5">
    <source>
        <dbReference type="Pfam" id="PF14508"/>
    </source>
</evidence>
<feature type="signal peptide" evidence="3">
    <location>
        <begin position="1"/>
        <end position="18"/>
    </location>
</feature>
<feature type="domain" description="Glycosyl-hydrolase 97 catalytic" evidence="4">
    <location>
        <begin position="306"/>
        <end position="460"/>
    </location>
</feature>
<accession>A0ABU5MWC8</accession>
<evidence type="ECO:0000256" key="2">
    <source>
        <dbReference type="ARBA" id="ARBA00023295"/>
    </source>
</evidence>
<dbReference type="InterPro" id="IPR029486">
    <property type="entry name" value="GH97_N"/>
</dbReference>
<dbReference type="PANTHER" id="PTHR35803">
    <property type="entry name" value="GLUCAN 1,4-ALPHA-GLUCOSIDASE SUSB-RELATED"/>
    <property type="match status" value="1"/>
</dbReference>
<evidence type="ECO:0000256" key="3">
    <source>
        <dbReference type="SAM" id="SignalP"/>
    </source>
</evidence>
<dbReference type="SUPFAM" id="SSF51445">
    <property type="entry name" value="(Trans)glycosidases"/>
    <property type="match status" value="1"/>
</dbReference>
<dbReference type="InterPro" id="IPR014718">
    <property type="entry name" value="GH-type_carb-bd"/>
</dbReference>
<dbReference type="InterPro" id="IPR052720">
    <property type="entry name" value="Glycosyl_hydrolase_97"/>
</dbReference>
<dbReference type="InterPro" id="IPR013780">
    <property type="entry name" value="Glyco_hydro_b"/>
</dbReference>
<dbReference type="PANTHER" id="PTHR35803:SF2">
    <property type="entry name" value="RETAINING ALPHA-GALACTOSIDASE"/>
    <property type="match status" value="1"/>
</dbReference>
<feature type="domain" description="Glycosyl-hydrolase 97 C-terminal oligomerisation" evidence="6">
    <location>
        <begin position="559"/>
        <end position="655"/>
    </location>
</feature>
<keyword evidence="3" id="KW-0732">Signal</keyword>
<organism evidence="7 8">
    <name type="scientific">Pontiella agarivorans</name>
    <dbReference type="NCBI Taxonomy" id="3038953"/>
    <lineage>
        <taxon>Bacteria</taxon>
        <taxon>Pseudomonadati</taxon>
        <taxon>Kiritimatiellota</taxon>
        <taxon>Kiritimatiellia</taxon>
        <taxon>Kiritimatiellales</taxon>
        <taxon>Pontiellaceae</taxon>
        <taxon>Pontiella</taxon>
    </lineage>
</organism>
<evidence type="ECO:0000259" key="6">
    <source>
        <dbReference type="Pfam" id="PF14509"/>
    </source>
</evidence>
<dbReference type="Gene3D" id="3.20.20.70">
    <property type="entry name" value="Aldolase class I"/>
    <property type="match status" value="1"/>
</dbReference>
<dbReference type="Gene3D" id="2.70.98.10">
    <property type="match status" value="1"/>
</dbReference>
<dbReference type="RefSeq" id="WP_322608311.1">
    <property type="nucleotide sequence ID" value="NZ_JARVCO010000010.1"/>
</dbReference>
<evidence type="ECO:0000259" key="4">
    <source>
        <dbReference type="Pfam" id="PF10566"/>
    </source>
</evidence>
<dbReference type="GO" id="GO:0016787">
    <property type="term" value="F:hydrolase activity"/>
    <property type="evidence" value="ECO:0007669"/>
    <property type="project" value="UniProtKB-KW"/>
</dbReference>
<dbReference type="Pfam" id="PF14508">
    <property type="entry name" value="GH97_N"/>
    <property type="match status" value="1"/>
</dbReference>
<dbReference type="Proteomes" id="UP001290861">
    <property type="component" value="Unassembled WGS sequence"/>
</dbReference>
<protein>
    <submittedName>
        <fullName evidence="7">Glycoside hydrolase family 97 protein</fullName>
    </submittedName>
</protein>
<feature type="chain" id="PRO_5046315839" evidence="3">
    <location>
        <begin position="19"/>
        <end position="657"/>
    </location>
</feature>
<dbReference type="InterPro" id="IPR013785">
    <property type="entry name" value="Aldolase_TIM"/>
</dbReference>
<keyword evidence="8" id="KW-1185">Reference proteome</keyword>
<reference evidence="7 8" key="1">
    <citation type="journal article" date="2024" name="Appl. Environ. Microbiol.">
        <title>Pontiella agarivorans sp. nov., a novel marine anaerobic bacterium capable of degrading macroalgal polysaccharides and fixing nitrogen.</title>
        <authorList>
            <person name="Liu N."/>
            <person name="Kivenson V."/>
            <person name="Peng X."/>
            <person name="Cui Z."/>
            <person name="Lankiewicz T.S."/>
            <person name="Gosselin K.M."/>
            <person name="English C.J."/>
            <person name="Blair E.M."/>
            <person name="O'Malley M.A."/>
            <person name="Valentine D.L."/>
        </authorList>
    </citation>
    <scope>NUCLEOTIDE SEQUENCE [LARGE SCALE GENOMIC DNA]</scope>
    <source>
        <strain evidence="7 8">NLcol2</strain>
    </source>
</reference>
<dbReference type="InterPro" id="IPR019563">
    <property type="entry name" value="GH97_catalytic"/>
</dbReference>